<dbReference type="SUPFAM" id="SSF82185">
    <property type="entry name" value="Histone H3 K4-specific methyltransferase SET7/9 N-terminal domain"/>
    <property type="match status" value="2"/>
</dbReference>
<dbReference type="Gene3D" id="2.20.110.10">
    <property type="entry name" value="Histone H3 K4-specific methyltransferase SET7/9 N-terminal domain"/>
    <property type="match status" value="4"/>
</dbReference>
<dbReference type="PaxDb" id="35128-Thaps31276"/>
<dbReference type="HOGENOM" id="CLU_032017_4_0_1"/>
<keyword evidence="3" id="KW-1185">Reference proteome</keyword>
<dbReference type="eggNOG" id="KOG0231">
    <property type="taxonomic scope" value="Eukaryota"/>
</dbReference>
<dbReference type="InParanoid" id="B8BSW4"/>
<dbReference type="KEGG" id="tps:THAPSDRAFT_31276"/>
<dbReference type="AlphaFoldDB" id="B8BSW4"/>
<feature type="non-terminal residue" evidence="2">
    <location>
        <position position="284"/>
    </location>
</feature>
<gene>
    <name evidence="2" type="ORF">THAPSDRAFT_31276</name>
</gene>
<evidence type="ECO:0008006" key="4">
    <source>
        <dbReference type="Google" id="ProtNLM"/>
    </source>
</evidence>
<reference evidence="2 3" key="2">
    <citation type="journal article" date="2008" name="Nature">
        <title>The Phaeodactylum genome reveals the evolutionary history of diatom genomes.</title>
        <authorList>
            <person name="Bowler C."/>
            <person name="Allen A.E."/>
            <person name="Badger J.H."/>
            <person name="Grimwood J."/>
            <person name="Jabbari K."/>
            <person name="Kuo A."/>
            <person name="Maheswari U."/>
            <person name="Martens C."/>
            <person name="Maumus F."/>
            <person name="Otillar R.P."/>
            <person name="Rayko E."/>
            <person name="Salamov A."/>
            <person name="Vandepoele K."/>
            <person name="Beszteri B."/>
            <person name="Gruber A."/>
            <person name="Heijde M."/>
            <person name="Katinka M."/>
            <person name="Mock T."/>
            <person name="Valentin K."/>
            <person name="Verret F."/>
            <person name="Berges J.A."/>
            <person name="Brownlee C."/>
            <person name="Cadoret J.P."/>
            <person name="Chiovitti A."/>
            <person name="Choi C.J."/>
            <person name="Coesel S."/>
            <person name="De Martino A."/>
            <person name="Detter J.C."/>
            <person name="Durkin C."/>
            <person name="Falciatore A."/>
            <person name="Fournet J."/>
            <person name="Haruta M."/>
            <person name="Huysman M.J."/>
            <person name="Jenkins B.D."/>
            <person name="Jiroutova K."/>
            <person name="Jorgensen R.E."/>
            <person name="Joubert Y."/>
            <person name="Kaplan A."/>
            <person name="Kroger N."/>
            <person name="Kroth P.G."/>
            <person name="La Roche J."/>
            <person name="Lindquist E."/>
            <person name="Lommer M."/>
            <person name="Martin-Jezequel V."/>
            <person name="Lopez P.J."/>
            <person name="Lucas S."/>
            <person name="Mangogna M."/>
            <person name="McGinnis K."/>
            <person name="Medlin L.K."/>
            <person name="Montsant A."/>
            <person name="Oudot-Le Secq M.P."/>
            <person name="Napoli C."/>
            <person name="Obornik M."/>
            <person name="Parker M.S."/>
            <person name="Petit J.L."/>
            <person name="Porcel B.M."/>
            <person name="Poulsen N."/>
            <person name="Robison M."/>
            <person name="Rychlewski L."/>
            <person name="Rynearson T.A."/>
            <person name="Schmutz J."/>
            <person name="Shapiro H."/>
            <person name="Siaut M."/>
            <person name="Stanley M."/>
            <person name="Sussman M.R."/>
            <person name="Taylor A.R."/>
            <person name="Vardi A."/>
            <person name="von Dassow P."/>
            <person name="Vyverman W."/>
            <person name="Willis A."/>
            <person name="Wyrwicz L.S."/>
            <person name="Rokhsar D.S."/>
            <person name="Weissenbach J."/>
            <person name="Armbrust E.V."/>
            <person name="Green B.R."/>
            <person name="Van de Peer Y."/>
            <person name="Grigoriev I.V."/>
        </authorList>
    </citation>
    <scope>NUCLEOTIDE SEQUENCE [LARGE SCALE GENOMIC DNA]</scope>
    <source>
        <strain evidence="2 3">CCMP1335</strain>
    </source>
</reference>
<evidence type="ECO:0000256" key="1">
    <source>
        <dbReference type="ARBA" id="ARBA00022737"/>
    </source>
</evidence>
<dbReference type="SMART" id="SM00698">
    <property type="entry name" value="MORN"/>
    <property type="match status" value="8"/>
</dbReference>
<dbReference type="RefSeq" id="XP_002286556.1">
    <property type="nucleotide sequence ID" value="XM_002286520.1"/>
</dbReference>
<accession>B8BSW4</accession>
<evidence type="ECO:0000313" key="3">
    <source>
        <dbReference type="Proteomes" id="UP000001449"/>
    </source>
</evidence>
<feature type="non-terminal residue" evidence="2">
    <location>
        <position position="1"/>
    </location>
</feature>
<dbReference type="Pfam" id="PF02493">
    <property type="entry name" value="MORN"/>
    <property type="match status" value="11"/>
</dbReference>
<keyword evidence="1" id="KW-0677">Repeat</keyword>
<dbReference type="STRING" id="35128.B8BSW4"/>
<organism evidence="2 3">
    <name type="scientific">Thalassiosira pseudonana</name>
    <name type="common">Marine diatom</name>
    <name type="synonym">Cyclotella nana</name>
    <dbReference type="NCBI Taxonomy" id="35128"/>
    <lineage>
        <taxon>Eukaryota</taxon>
        <taxon>Sar</taxon>
        <taxon>Stramenopiles</taxon>
        <taxon>Ochrophyta</taxon>
        <taxon>Bacillariophyta</taxon>
        <taxon>Coscinodiscophyceae</taxon>
        <taxon>Thalassiosirophycidae</taxon>
        <taxon>Thalassiosirales</taxon>
        <taxon>Thalassiosiraceae</taxon>
        <taxon>Thalassiosira</taxon>
    </lineage>
</organism>
<dbReference type="PANTHER" id="PTHR23084">
    <property type="entry name" value="PHOSPHATIDYLINOSITOL-4-PHOSPHATE 5-KINASE RELATED"/>
    <property type="match status" value="1"/>
</dbReference>
<dbReference type="EMBL" id="CM000638">
    <property type="protein sequence ID" value="EED96197.1"/>
    <property type="molecule type" value="Genomic_DNA"/>
</dbReference>
<sequence length="284" mass="31570">QRHGRGKMVYASGNTFEGEFVNNKMEGDKGIYKWAGDGGYFDGFFTNNVYDKKGVYKWADGDEYDGEWADELDGDGKRTGTGTMTYDSNNIYEGGFVSDAYSGDGKYKWFDGDEYEGQWKDGERHGLGIFRLADGGAEYSMYEKGGGLDAAGKRTGHGIMTYESGGCYEGGFVNDKYEDDRQATYRWADGDSYKGQWKNGERNGKGAFQTSLGADNGDWGSYKGGFDARGKRTGHGVMTYESNSVYDGEFVDDVYSGEGNYRWSDGDSYQGQWKDGERHGKGIF</sequence>
<dbReference type="GeneID" id="7442870"/>
<dbReference type="Proteomes" id="UP000001449">
    <property type="component" value="Chromosome 1"/>
</dbReference>
<proteinExistence type="predicted"/>
<dbReference type="OMA" id="WANGMAH"/>
<reference evidence="2 3" key="1">
    <citation type="journal article" date="2004" name="Science">
        <title>The genome of the diatom Thalassiosira pseudonana: ecology, evolution, and metabolism.</title>
        <authorList>
            <person name="Armbrust E.V."/>
            <person name="Berges J.A."/>
            <person name="Bowler C."/>
            <person name="Green B.R."/>
            <person name="Martinez D."/>
            <person name="Putnam N.H."/>
            <person name="Zhou S."/>
            <person name="Allen A.E."/>
            <person name="Apt K.E."/>
            <person name="Bechner M."/>
            <person name="Brzezinski M.A."/>
            <person name="Chaal B.K."/>
            <person name="Chiovitti A."/>
            <person name="Davis A.K."/>
            <person name="Demarest M.S."/>
            <person name="Detter J.C."/>
            <person name="Glavina T."/>
            <person name="Goodstein D."/>
            <person name="Hadi M.Z."/>
            <person name="Hellsten U."/>
            <person name="Hildebrand M."/>
            <person name="Jenkins B.D."/>
            <person name="Jurka J."/>
            <person name="Kapitonov V.V."/>
            <person name="Kroger N."/>
            <person name="Lau W.W."/>
            <person name="Lane T.W."/>
            <person name="Larimer F.W."/>
            <person name="Lippmeier J.C."/>
            <person name="Lucas S."/>
            <person name="Medina M."/>
            <person name="Montsant A."/>
            <person name="Obornik M."/>
            <person name="Parker M.S."/>
            <person name="Palenik B."/>
            <person name="Pazour G.J."/>
            <person name="Richardson P.M."/>
            <person name="Rynearson T.A."/>
            <person name="Saito M.A."/>
            <person name="Schwartz D.C."/>
            <person name="Thamatrakoln K."/>
            <person name="Valentin K."/>
            <person name="Vardi A."/>
            <person name="Wilkerson F.P."/>
            <person name="Rokhsar D.S."/>
        </authorList>
    </citation>
    <scope>NUCLEOTIDE SEQUENCE [LARGE SCALE GENOMIC DNA]</scope>
    <source>
        <strain evidence="2 3">CCMP1335</strain>
    </source>
</reference>
<dbReference type="InterPro" id="IPR003409">
    <property type="entry name" value="MORN"/>
</dbReference>
<name>B8BSW4_THAPS</name>
<protein>
    <recommendedName>
        <fullName evidence="4">Phosphatidylinositol-4-phosphate 5-kinase</fullName>
    </recommendedName>
</protein>
<dbReference type="PANTHER" id="PTHR23084:SF263">
    <property type="entry name" value="MORN REPEAT-CONTAINING PROTEIN 1"/>
    <property type="match status" value="1"/>
</dbReference>
<evidence type="ECO:0000313" key="2">
    <source>
        <dbReference type="EMBL" id="EED96197.1"/>
    </source>
</evidence>